<comment type="caution">
    <text evidence="1">The sequence shown here is derived from an EMBL/GenBank/DDBJ whole genome shotgun (WGS) entry which is preliminary data.</text>
</comment>
<dbReference type="Proteomes" id="UP001152888">
    <property type="component" value="Unassembled WGS sequence"/>
</dbReference>
<accession>A0A9P0P8H1</accession>
<dbReference type="EMBL" id="CAKOFQ010006805">
    <property type="protein sequence ID" value="CAH1973090.1"/>
    <property type="molecule type" value="Genomic_DNA"/>
</dbReference>
<organism evidence="1 2">
    <name type="scientific">Acanthoscelides obtectus</name>
    <name type="common">Bean weevil</name>
    <name type="synonym">Bruchus obtectus</name>
    <dbReference type="NCBI Taxonomy" id="200917"/>
    <lineage>
        <taxon>Eukaryota</taxon>
        <taxon>Metazoa</taxon>
        <taxon>Ecdysozoa</taxon>
        <taxon>Arthropoda</taxon>
        <taxon>Hexapoda</taxon>
        <taxon>Insecta</taxon>
        <taxon>Pterygota</taxon>
        <taxon>Neoptera</taxon>
        <taxon>Endopterygota</taxon>
        <taxon>Coleoptera</taxon>
        <taxon>Polyphaga</taxon>
        <taxon>Cucujiformia</taxon>
        <taxon>Chrysomeloidea</taxon>
        <taxon>Chrysomelidae</taxon>
        <taxon>Bruchinae</taxon>
        <taxon>Bruchini</taxon>
        <taxon>Acanthoscelides</taxon>
    </lineage>
</organism>
<gene>
    <name evidence="1" type="ORF">ACAOBT_LOCUS10356</name>
</gene>
<name>A0A9P0P8H1_ACAOB</name>
<keyword evidence="2" id="KW-1185">Reference proteome</keyword>
<proteinExistence type="predicted"/>
<reference evidence="1" key="1">
    <citation type="submission" date="2022-03" db="EMBL/GenBank/DDBJ databases">
        <authorList>
            <person name="Sayadi A."/>
        </authorList>
    </citation>
    <scope>NUCLEOTIDE SEQUENCE</scope>
</reference>
<dbReference type="OrthoDB" id="302770at2759"/>
<dbReference type="AlphaFoldDB" id="A0A9P0P8H1"/>
<protein>
    <submittedName>
        <fullName evidence="1">Uncharacterized protein</fullName>
    </submittedName>
</protein>
<evidence type="ECO:0000313" key="2">
    <source>
        <dbReference type="Proteomes" id="UP001152888"/>
    </source>
</evidence>
<sequence>MEPIYQEKRWQCYSCYKNDPKLDAWSTSGALTGLPCWRI</sequence>
<evidence type="ECO:0000313" key="1">
    <source>
        <dbReference type="EMBL" id="CAH1973090.1"/>
    </source>
</evidence>